<dbReference type="OrthoDB" id="9793561at2"/>
<dbReference type="InterPro" id="IPR010239">
    <property type="entry name" value="CHP02001"/>
</dbReference>
<proteinExistence type="predicted"/>
<reference evidence="2" key="4">
    <citation type="submission" date="2024-05" db="EMBL/GenBank/DDBJ databases">
        <authorList>
            <person name="Sun Q."/>
            <person name="Zhou Y."/>
        </authorList>
    </citation>
    <scope>NUCLEOTIDE SEQUENCE</scope>
    <source>
        <strain evidence="2">CGMCC 1.15931</strain>
    </source>
</reference>
<evidence type="ECO:0000256" key="1">
    <source>
        <dbReference type="SAM" id="SignalP"/>
    </source>
</evidence>
<evidence type="ECO:0000313" key="3">
    <source>
        <dbReference type="EMBL" id="MTV55538.1"/>
    </source>
</evidence>
<keyword evidence="1" id="KW-0732">Signal</keyword>
<feature type="signal peptide" evidence="1">
    <location>
        <begin position="1"/>
        <end position="32"/>
    </location>
</feature>
<dbReference type="Proteomes" id="UP000622638">
    <property type="component" value="Unassembled WGS sequence"/>
</dbReference>
<reference evidence="5" key="2">
    <citation type="journal article" date="2019" name="Int. J. Syst. Evol. Microbiol.">
        <title>The Global Catalogue of Microorganisms (GCM) 10K type strain sequencing project: providing services to taxonomists for standard genome sequencing and annotation.</title>
        <authorList>
            <consortium name="The Broad Institute Genomics Platform"/>
            <consortium name="The Broad Institute Genome Sequencing Center for Infectious Disease"/>
            <person name="Wu L."/>
            <person name="Ma J."/>
        </authorList>
    </citation>
    <scope>NUCLEOTIDE SEQUENCE [LARGE SCALE GENOMIC DNA]</scope>
    <source>
        <strain evidence="5">CGMCC 1.15931</strain>
    </source>
</reference>
<name>A0A6I3T1U5_9BURK</name>
<evidence type="ECO:0000313" key="4">
    <source>
        <dbReference type="Proteomes" id="UP000430634"/>
    </source>
</evidence>
<dbReference type="RefSeq" id="WP_155472802.1">
    <property type="nucleotide sequence ID" value="NZ_BMKG01000008.1"/>
</dbReference>
<evidence type="ECO:0000313" key="2">
    <source>
        <dbReference type="EMBL" id="GGB99784.1"/>
    </source>
</evidence>
<dbReference type="AlphaFoldDB" id="A0A6I3T1U5"/>
<dbReference type="Proteomes" id="UP000430634">
    <property type="component" value="Unassembled WGS sequence"/>
</dbReference>
<feature type="chain" id="PRO_5026104965" evidence="1">
    <location>
        <begin position="33"/>
        <end position="281"/>
    </location>
</feature>
<dbReference type="EMBL" id="WNKZ01000089">
    <property type="protein sequence ID" value="MTV55538.1"/>
    <property type="molecule type" value="Genomic_DNA"/>
</dbReference>
<dbReference type="Pfam" id="PF09694">
    <property type="entry name" value="Gcw_chp"/>
    <property type="match status" value="1"/>
</dbReference>
<gene>
    <name evidence="2" type="ORF">GCM10011572_22170</name>
    <name evidence="3" type="ORF">GM672_22695</name>
</gene>
<keyword evidence="5" id="KW-1185">Reference proteome</keyword>
<organism evidence="3 4">
    <name type="scientific">Pseudoduganella buxea</name>
    <dbReference type="NCBI Taxonomy" id="1949069"/>
    <lineage>
        <taxon>Bacteria</taxon>
        <taxon>Pseudomonadati</taxon>
        <taxon>Pseudomonadota</taxon>
        <taxon>Betaproteobacteria</taxon>
        <taxon>Burkholderiales</taxon>
        <taxon>Oxalobacteraceae</taxon>
        <taxon>Telluria group</taxon>
        <taxon>Pseudoduganella</taxon>
    </lineage>
</organism>
<dbReference type="NCBIfam" id="TIGR02001">
    <property type="entry name" value="gcw_chp"/>
    <property type="match status" value="1"/>
</dbReference>
<accession>A0A6I3T1U5</accession>
<reference evidence="3 4" key="3">
    <citation type="submission" date="2019-11" db="EMBL/GenBank/DDBJ databases">
        <title>Type strains purchased from KCTC, JCM and DSMZ.</title>
        <authorList>
            <person name="Lu H."/>
        </authorList>
    </citation>
    <scope>NUCLEOTIDE SEQUENCE [LARGE SCALE GENOMIC DNA]</scope>
    <source>
        <strain evidence="3 4">KCTC 52429</strain>
    </source>
</reference>
<dbReference type="EMBL" id="BMKG01000008">
    <property type="protein sequence ID" value="GGB99784.1"/>
    <property type="molecule type" value="Genomic_DNA"/>
</dbReference>
<reference evidence="2" key="1">
    <citation type="journal article" date="2014" name="Int. J. Syst. Evol. Microbiol.">
        <title>Complete genome of a new Firmicutes species belonging to the dominant human colonic microbiota ('Ruminococcus bicirculans') reveals two chromosomes and a selective capacity to utilize plant glucans.</title>
        <authorList>
            <consortium name="NISC Comparative Sequencing Program"/>
            <person name="Wegmann U."/>
            <person name="Louis P."/>
            <person name="Goesmann A."/>
            <person name="Henrissat B."/>
            <person name="Duncan S.H."/>
            <person name="Flint H.J."/>
        </authorList>
    </citation>
    <scope>NUCLEOTIDE SEQUENCE</scope>
    <source>
        <strain evidence="2">CGMCC 1.15931</strain>
    </source>
</reference>
<comment type="caution">
    <text evidence="3">The sequence shown here is derived from an EMBL/GenBank/DDBJ whole genome shotgun (WGS) entry which is preliminary data.</text>
</comment>
<sequence length="281" mass="29369">MKNGSGRLTRARRRACCYALAAAGIALGSAFCAVNARAQAIDGAAAAPAAGGTVTGNATVVSQYVSRGMRQSWGKPAAQAGLDYAHPSGWSAGTWVSTISDHYVEDGTVEWDLYGGYSGSVGDIGYSALAYYYKYPGAVISATGTKFDYAELSAGLTYKAFYAKYNRTVSSDFFGITNARGTGYLDVGMNQDLGDGWTLNLHAGNGRVAGAGNDVWNWHDAKIGATKTLGGGWSGAVAWTRAWGKTGIYDAYTTGMPNGKGIVEYSNPAKGTLVVSVTRSF</sequence>
<evidence type="ECO:0000313" key="5">
    <source>
        <dbReference type="Proteomes" id="UP000622638"/>
    </source>
</evidence>
<protein>
    <submittedName>
        <fullName evidence="3">Choline dehydrogenase</fullName>
    </submittedName>
</protein>